<dbReference type="GO" id="GO:0008806">
    <property type="term" value="F:carboxymethylenebutenolidase activity"/>
    <property type="evidence" value="ECO:0007669"/>
    <property type="project" value="UniProtKB-EC"/>
</dbReference>
<comment type="caution">
    <text evidence="3">The sequence shown here is derived from an EMBL/GenBank/DDBJ whole genome shotgun (WGS) entry which is preliminary data.</text>
</comment>
<dbReference type="EC" id="3.1.1.45" evidence="3"/>
<dbReference type="Proteomes" id="UP001251524">
    <property type="component" value="Unassembled WGS sequence"/>
</dbReference>
<name>A0ABU1W9E5_9GAMM</name>
<gene>
    <name evidence="3" type="ORF">J2X06_001416</name>
</gene>
<feature type="domain" description="Dienelactone hydrolase" evidence="2">
    <location>
        <begin position="15"/>
        <end position="219"/>
    </location>
</feature>
<organism evidence="3 4">
    <name type="scientific">Lysobacter niastensis</name>
    <dbReference type="NCBI Taxonomy" id="380629"/>
    <lineage>
        <taxon>Bacteria</taxon>
        <taxon>Pseudomonadati</taxon>
        <taxon>Pseudomonadota</taxon>
        <taxon>Gammaproteobacteria</taxon>
        <taxon>Lysobacterales</taxon>
        <taxon>Lysobacteraceae</taxon>
        <taxon>Lysobacter</taxon>
    </lineage>
</organism>
<evidence type="ECO:0000256" key="1">
    <source>
        <dbReference type="SAM" id="MobiDB-lite"/>
    </source>
</evidence>
<keyword evidence="4" id="KW-1185">Reference proteome</keyword>
<evidence type="ECO:0000313" key="4">
    <source>
        <dbReference type="Proteomes" id="UP001251524"/>
    </source>
</evidence>
<dbReference type="RefSeq" id="WP_310060132.1">
    <property type="nucleotide sequence ID" value="NZ_JAVDVY010000001.1"/>
</dbReference>
<accession>A0ABU1W9E5</accession>
<dbReference type="PANTHER" id="PTHR46623">
    <property type="entry name" value="CARBOXYMETHYLENEBUTENOLIDASE-RELATED"/>
    <property type="match status" value="1"/>
</dbReference>
<dbReference type="InterPro" id="IPR029058">
    <property type="entry name" value="AB_hydrolase_fold"/>
</dbReference>
<dbReference type="Gene3D" id="3.40.50.1820">
    <property type="entry name" value="alpha/beta hydrolase"/>
    <property type="match status" value="1"/>
</dbReference>
<dbReference type="Pfam" id="PF01738">
    <property type="entry name" value="DLH"/>
    <property type="match status" value="1"/>
</dbReference>
<keyword evidence="3" id="KW-0378">Hydrolase</keyword>
<feature type="region of interest" description="Disordered" evidence="1">
    <location>
        <begin position="1"/>
        <end position="20"/>
    </location>
</feature>
<proteinExistence type="predicted"/>
<dbReference type="PANTHER" id="PTHR46623:SF6">
    <property type="entry name" value="ALPHA_BETA-HYDROLASES SUPERFAMILY PROTEIN"/>
    <property type="match status" value="1"/>
</dbReference>
<dbReference type="InterPro" id="IPR002925">
    <property type="entry name" value="Dienelactn_hydro"/>
</dbReference>
<evidence type="ECO:0000313" key="3">
    <source>
        <dbReference type="EMBL" id="MDR7134232.1"/>
    </source>
</evidence>
<dbReference type="SUPFAM" id="SSF53474">
    <property type="entry name" value="alpha/beta-Hydrolases"/>
    <property type="match status" value="1"/>
</dbReference>
<dbReference type="EMBL" id="JAVDVY010000001">
    <property type="protein sequence ID" value="MDR7134232.1"/>
    <property type="molecule type" value="Genomic_DNA"/>
</dbReference>
<evidence type="ECO:0000259" key="2">
    <source>
        <dbReference type="Pfam" id="PF01738"/>
    </source>
</evidence>
<dbReference type="InterPro" id="IPR051049">
    <property type="entry name" value="Dienelactone_hydrolase-like"/>
</dbReference>
<sequence length="222" mass="24236">MAHWTELDTPHGPVRAWRADPTGPSHSAVIVLQEIFGANAHIRSVAERFAAAGFVALAPSLYDPIAPGVELAYTEDDTQRGAALRTELGFDRAIDIVASAAEALHNEGLLVGVVGFCWGGSVSFLANTRLGLPAVSYYGARTAPFLDEPLRAPMMFHFGERDASIPPEVVEQHRIRQPTARVHVYPGADHAFNRDVDNHVHDPASAEQAWRRTLDFLGENLR</sequence>
<protein>
    <submittedName>
        <fullName evidence="3">Carboxymethylenebutenolidase</fullName>
        <ecNumber evidence="3">3.1.1.45</ecNumber>
    </submittedName>
</protein>
<reference evidence="3 4" key="1">
    <citation type="submission" date="2023-07" db="EMBL/GenBank/DDBJ databases">
        <title>Sorghum-associated microbial communities from plants grown in Nebraska, USA.</title>
        <authorList>
            <person name="Schachtman D."/>
        </authorList>
    </citation>
    <scope>NUCLEOTIDE SEQUENCE [LARGE SCALE GENOMIC DNA]</scope>
    <source>
        <strain evidence="3 4">BE198</strain>
    </source>
</reference>